<dbReference type="AlphaFoldDB" id="A0A2V1J1T5"/>
<protein>
    <submittedName>
        <fullName evidence="2">DUF4293 domain-containing protein</fullName>
    </submittedName>
</protein>
<gene>
    <name evidence="2" type="ORF">C5O25_02055</name>
</gene>
<organism evidence="2 3">
    <name type="scientific">Paramuribaculum intestinale</name>
    <dbReference type="NCBI Taxonomy" id="2094151"/>
    <lineage>
        <taxon>Bacteria</taxon>
        <taxon>Pseudomonadati</taxon>
        <taxon>Bacteroidota</taxon>
        <taxon>Bacteroidia</taxon>
        <taxon>Bacteroidales</taxon>
        <taxon>Muribaculaceae</taxon>
        <taxon>Paramuribaculum</taxon>
    </lineage>
</organism>
<name>A0A2V1J1T5_9BACT</name>
<sequence>MIQRVQSLWLLAAVAVMAVFCVLPFGSVAGKAIEVASDIFVLVPALVSALLCLVAIFLYRSHGRQKAVIVASMAFAIISEAFALVGVLVADGAGFSSLSWTLLLPPAAVVAQIAAWRGVNADQRLLRSYDRLR</sequence>
<dbReference type="Pfam" id="PF14126">
    <property type="entry name" value="DUF4293"/>
    <property type="match status" value="1"/>
</dbReference>
<dbReference type="RefSeq" id="WP_107035062.1">
    <property type="nucleotide sequence ID" value="NZ_CAOLHR010000012.1"/>
</dbReference>
<evidence type="ECO:0000313" key="2">
    <source>
        <dbReference type="EMBL" id="PWB09441.1"/>
    </source>
</evidence>
<feature type="transmembrane region" description="Helical" evidence="1">
    <location>
        <begin position="68"/>
        <end position="90"/>
    </location>
</feature>
<comment type="caution">
    <text evidence="2">The sequence shown here is derived from an EMBL/GenBank/DDBJ whole genome shotgun (WGS) entry which is preliminary data.</text>
</comment>
<feature type="transmembrane region" description="Helical" evidence="1">
    <location>
        <begin position="39"/>
        <end position="59"/>
    </location>
</feature>
<proteinExistence type="predicted"/>
<keyword evidence="1" id="KW-0812">Transmembrane</keyword>
<dbReference type="GeneID" id="93425246"/>
<dbReference type="Proteomes" id="UP000244925">
    <property type="component" value="Unassembled WGS sequence"/>
</dbReference>
<dbReference type="InterPro" id="IPR025635">
    <property type="entry name" value="DUF4293"/>
</dbReference>
<feature type="transmembrane region" description="Helical" evidence="1">
    <location>
        <begin position="102"/>
        <end position="119"/>
    </location>
</feature>
<accession>A0A2V1J1T5</accession>
<keyword evidence="1" id="KW-0472">Membrane</keyword>
<evidence type="ECO:0000313" key="3">
    <source>
        <dbReference type="Proteomes" id="UP000244925"/>
    </source>
</evidence>
<evidence type="ECO:0000256" key="1">
    <source>
        <dbReference type="SAM" id="Phobius"/>
    </source>
</evidence>
<keyword evidence="3" id="KW-1185">Reference proteome</keyword>
<reference evidence="3" key="1">
    <citation type="submission" date="2018-02" db="EMBL/GenBank/DDBJ databases">
        <authorList>
            <person name="Clavel T."/>
            <person name="Strowig T."/>
        </authorList>
    </citation>
    <scope>NUCLEOTIDE SEQUENCE [LARGE SCALE GENOMIC DNA]</scope>
    <source>
        <strain evidence="3">DSM 100764</strain>
    </source>
</reference>
<dbReference type="EMBL" id="PUBV01000002">
    <property type="protein sequence ID" value="PWB09441.1"/>
    <property type="molecule type" value="Genomic_DNA"/>
</dbReference>
<keyword evidence="1" id="KW-1133">Transmembrane helix</keyword>